<dbReference type="GO" id="GO:0003677">
    <property type="term" value="F:DNA binding"/>
    <property type="evidence" value="ECO:0007669"/>
    <property type="project" value="UniProtKB-UniRule"/>
</dbReference>
<evidence type="ECO:0000256" key="2">
    <source>
        <dbReference type="PROSITE-ProRule" id="PRU00335"/>
    </source>
</evidence>
<gene>
    <name evidence="4" type="ORF">FPZ24_10970</name>
</gene>
<dbReference type="PROSITE" id="PS50977">
    <property type="entry name" value="HTH_TETR_2"/>
    <property type="match status" value="1"/>
</dbReference>
<organism evidence="4 5">
    <name type="scientific">Sphingomonas panacisoli</name>
    <dbReference type="NCBI Taxonomy" id="1813879"/>
    <lineage>
        <taxon>Bacteria</taxon>
        <taxon>Pseudomonadati</taxon>
        <taxon>Pseudomonadota</taxon>
        <taxon>Alphaproteobacteria</taxon>
        <taxon>Sphingomonadales</taxon>
        <taxon>Sphingomonadaceae</taxon>
        <taxon>Sphingomonas</taxon>
    </lineage>
</organism>
<dbReference type="OrthoDB" id="5526106at2"/>
<evidence type="ECO:0000259" key="3">
    <source>
        <dbReference type="PROSITE" id="PS50977"/>
    </source>
</evidence>
<name>A0A5B8LLK6_9SPHN</name>
<proteinExistence type="predicted"/>
<dbReference type="KEGG" id="spai:FPZ24_10970"/>
<dbReference type="AlphaFoldDB" id="A0A5B8LLK6"/>
<evidence type="ECO:0000313" key="5">
    <source>
        <dbReference type="Proteomes" id="UP000315673"/>
    </source>
</evidence>
<accession>A0A5B8LLK6</accession>
<dbReference type="SUPFAM" id="SSF46689">
    <property type="entry name" value="Homeodomain-like"/>
    <property type="match status" value="1"/>
</dbReference>
<evidence type="ECO:0000256" key="1">
    <source>
        <dbReference type="ARBA" id="ARBA00023125"/>
    </source>
</evidence>
<reference evidence="4 5" key="1">
    <citation type="submission" date="2019-07" db="EMBL/GenBank/DDBJ databases">
        <title>Full genome sequence of Sphingomonas sp. 4R-6-7(HKS19).</title>
        <authorList>
            <person name="Im W.-T."/>
        </authorList>
    </citation>
    <scope>NUCLEOTIDE SEQUENCE [LARGE SCALE GENOMIC DNA]</scope>
    <source>
        <strain evidence="4 5">HKS19</strain>
    </source>
</reference>
<dbReference type="InterPro" id="IPR001647">
    <property type="entry name" value="HTH_TetR"/>
</dbReference>
<evidence type="ECO:0000313" key="4">
    <source>
        <dbReference type="EMBL" id="QDZ07940.1"/>
    </source>
</evidence>
<dbReference type="Gene3D" id="1.10.357.10">
    <property type="entry name" value="Tetracycline Repressor, domain 2"/>
    <property type="match status" value="1"/>
</dbReference>
<protein>
    <submittedName>
        <fullName evidence="4">TetR/AcrR family transcriptional regulator</fullName>
    </submittedName>
</protein>
<dbReference type="Proteomes" id="UP000315673">
    <property type="component" value="Chromosome"/>
</dbReference>
<dbReference type="Pfam" id="PF00440">
    <property type="entry name" value="TetR_N"/>
    <property type="match status" value="1"/>
</dbReference>
<dbReference type="EMBL" id="CP042306">
    <property type="protein sequence ID" value="QDZ07940.1"/>
    <property type="molecule type" value="Genomic_DNA"/>
</dbReference>
<feature type="DNA-binding region" description="H-T-H motif" evidence="2">
    <location>
        <begin position="38"/>
        <end position="57"/>
    </location>
</feature>
<dbReference type="InterPro" id="IPR009057">
    <property type="entry name" value="Homeodomain-like_sf"/>
</dbReference>
<sequence>MSVTPLPVRRRLSPEESRDAALDAARELLVELGPQAVTLKAVAAKIGRTHANLLHHFGSAAGLQKALIERMAGFITTTIRDTVFRQRASEHDPREVVDLAFDAFDTGGAGALASWMILSGNEDALDPILKAIHDLVDELRDDHHDALPIEDETLQLVIMALGDALFGAPLTRVLGLPRERARELAYAAMIGSAGSRD</sequence>
<feature type="domain" description="HTH tetR-type" evidence="3">
    <location>
        <begin position="15"/>
        <end position="75"/>
    </location>
</feature>
<dbReference type="RefSeq" id="WP_146571930.1">
    <property type="nucleotide sequence ID" value="NZ_CP042306.1"/>
</dbReference>
<keyword evidence="5" id="KW-1185">Reference proteome</keyword>
<keyword evidence="1 2" id="KW-0238">DNA-binding</keyword>